<dbReference type="RefSeq" id="WP_154429380.1">
    <property type="nucleotide sequence ID" value="NZ_VUNI01000006.1"/>
</dbReference>
<comment type="caution">
    <text evidence="1">The sequence shown here is derived from an EMBL/GenBank/DDBJ whole genome shotgun (WGS) entry which is preliminary data.</text>
</comment>
<proteinExistence type="predicted"/>
<protein>
    <recommendedName>
        <fullName evidence="3">Hpt domain-containing protein</fullName>
    </recommendedName>
</protein>
<dbReference type="EMBL" id="VUNI01000006">
    <property type="protein sequence ID" value="MST74410.1"/>
    <property type="molecule type" value="Genomic_DNA"/>
</dbReference>
<dbReference type="GO" id="GO:0000160">
    <property type="term" value="P:phosphorelay signal transduction system"/>
    <property type="evidence" value="ECO:0007669"/>
    <property type="project" value="InterPro"/>
</dbReference>
<dbReference type="SUPFAM" id="SSF47226">
    <property type="entry name" value="Histidine-containing phosphotransfer domain, HPT domain"/>
    <property type="match status" value="1"/>
</dbReference>
<evidence type="ECO:0000313" key="2">
    <source>
        <dbReference type="Proteomes" id="UP000474024"/>
    </source>
</evidence>
<keyword evidence="2" id="KW-1185">Reference proteome</keyword>
<name>A0A6L5YPT9_9FIRM</name>
<gene>
    <name evidence="1" type="ORF">FYJ75_05080</name>
</gene>
<dbReference type="Gene3D" id="1.20.120.160">
    <property type="entry name" value="HPT domain"/>
    <property type="match status" value="1"/>
</dbReference>
<organism evidence="1 2">
    <name type="scientific">Roseburia porci</name>
    <dbReference type="NCBI Taxonomy" id="2605790"/>
    <lineage>
        <taxon>Bacteria</taxon>
        <taxon>Bacillati</taxon>
        <taxon>Bacillota</taxon>
        <taxon>Clostridia</taxon>
        <taxon>Lachnospirales</taxon>
        <taxon>Lachnospiraceae</taxon>
        <taxon>Roseburia</taxon>
    </lineage>
</organism>
<accession>A0A6L5YPT9</accession>
<evidence type="ECO:0000313" key="1">
    <source>
        <dbReference type="EMBL" id="MST74410.1"/>
    </source>
</evidence>
<dbReference type="InterPro" id="IPR036641">
    <property type="entry name" value="HPT_dom_sf"/>
</dbReference>
<sequence length="117" mass="13379">MTPLMEKLAGMGCDMNAAWNRFLNDADFFEQCFRKLLEDPAFEALGSAIQEHDKEAGFEYSHMLKGIIATVGLTPMYQEIEAIVEPLRAGQEAGVQEAYGRLMSKREQFWKLLEEER</sequence>
<evidence type="ECO:0008006" key="3">
    <source>
        <dbReference type="Google" id="ProtNLM"/>
    </source>
</evidence>
<dbReference type="Proteomes" id="UP000474024">
    <property type="component" value="Unassembled WGS sequence"/>
</dbReference>
<dbReference type="AlphaFoldDB" id="A0A6L5YPT9"/>
<reference evidence="1 2" key="1">
    <citation type="submission" date="2019-08" db="EMBL/GenBank/DDBJ databases">
        <title>In-depth cultivation of the pig gut microbiome towards novel bacterial diversity and tailored functional studies.</title>
        <authorList>
            <person name="Wylensek D."/>
            <person name="Hitch T.C.A."/>
            <person name="Clavel T."/>
        </authorList>
    </citation>
    <scope>NUCLEOTIDE SEQUENCE [LARGE SCALE GENOMIC DNA]</scope>
    <source>
        <strain evidence="1 2">MUC/MUC-530-WT-4D</strain>
    </source>
</reference>